<keyword evidence="3" id="KW-1185">Reference proteome</keyword>
<comment type="caution">
    <text evidence="2">The sequence shown here is derived from an EMBL/GenBank/DDBJ whole genome shotgun (WGS) entry which is preliminary data.</text>
</comment>
<dbReference type="AlphaFoldDB" id="A0A177ECX2"/>
<organism evidence="2 3">
    <name type="scientific">Nematocida displodere</name>
    <dbReference type="NCBI Taxonomy" id="1805483"/>
    <lineage>
        <taxon>Eukaryota</taxon>
        <taxon>Fungi</taxon>
        <taxon>Fungi incertae sedis</taxon>
        <taxon>Microsporidia</taxon>
        <taxon>Nematocida</taxon>
    </lineage>
</organism>
<evidence type="ECO:0000313" key="3">
    <source>
        <dbReference type="Proteomes" id="UP000185944"/>
    </source>
</evidence>
<sequence length="342" mass="37910">MECRRISTAVISVSFSKHEESIKRNQYTTLITCKYPSKESTLGRTFRYIYKSNAYYGVVNDEGRVAWFGVSGSASFLKEYPVRVTPTRTNLFSFIHHPENPENPANPEDTTGENPGGESLSVQASSWIVFSDDQVFIDCSSGIFVYGRDGSVCDSIDNGIDRVKNMYISYCNTYLIVNYERGTLLVYNIRTKSVHFQKKGLPGSMRVFGDVFSYSVFLRYRKSVLAFGRVRDGEVLLELTFPEDITAASIDILQKKIVVGGSSGKIYLSRIDGEAAAFTESKIANAAIEELAHSVCGSILYVLSLGTLSIVTLRDGKVARTVPTEGKSFTMAQVTSSNLHLK</sequence>
<accession>A0A177ECX2</accession>
<feature type="region of interest" description="Disordered" evidence="1">
    <location>
        <begin position="95"/>
        <end position="119"/>
    </location>
</feature>
<gene>
    <name evidence="2" type="ORF">NEDG_00709</name>
</gene>
<dbReference type="RefSeq" id="XP_067544224.1">
    <property type="nucleotide sequence ID" value="XM_067688127.1"/>
</dbReference>
<reference evidence="2 3" key="1">
    <citation type="submission" date="2016-02" db="EMBL/GenBank/DDBJ databases">
        <title>Discovery of a natural microsporidian pathogen with a broad tissue tropism in Caenorhabditis elegans.</title>
        <authorList>
            <person name="Luallen R.J."/>
            <person name="Reinke A.W."/>
            <person name="Tong L."/>
            <person name="Botts M.R."/>
            <person name="Felix M.-A."/>
            <person name="Troemel E.R."/>
        </authorList>
    </citation>
    <scope>NUCLEOTIDE SEQUENCE [LARGE SCALE GENOMIC DNA]</scope>
    <source>
        <strain evidence="2 3">JUm2807</strain>
    </source>
</reference>
<protein>
    <submittedName>
        <fullName evidence="2">Uncharacterized protein</fullName>
    </submittedName>
</protein>
<dbReference type="GeneID" id="93647059"/>
<dbReference type="VEuPathDB" id="MicrosporidiaDB:NEDG_00709"/>
<name>A0A177ECX2_9MICR</name>
<dbReference type="SUPFAM" id="SSF50978">
    <property type="entry name" value="WD40 repeat-like"/>
    <property type="match status" value="1"/>
</dbReference>
<evidence type="ECO:0000256" key="1">
    <source>
        <dbReference type="SAM" id="MobiDB-lite"/>
    </source>
</evidence>
<dbReference type="InterPro" id="IPR036322">
    <property type="entry name" value="WD40_repeat_dom_sf"/>
</dbReference>
<dbReference type="OrthoDB" id="756370at2759"/>
<evidence type="ECO:0000313" key="2">
    <source>
        <dbReference type="EMBL" id="OAG29576.1"/>
    </source>
</evidence>
<dbReference type="EMBL" id="LTDL01000040">
    <property type="protein sequence ID" value="OAG29576.1"/>
    <property type="molecule type" value="Genomic_DNA"/>
</dbReference>
<proteinExistence type="predicted"/>
<dbReference type="Proteomes" id="UP000185944">
    <property type="component" value="Unassembled WGS sequence"/>
</dbReference>